<evidence type="ECO:0000259" key="18">
    <source>
        <dbReference type="PROSITE" id="PS50046"/>
    </source>
</evidence>
<keyword evidence="11" id="KW-0256">Endoplasmic reticulum</keyword>
<gene>
    <name evidence="20" type="ORF">NDI38_26765</name>
</gene>
<keyword evidence="7" id="KW-0597">Phosphoprotein</keyword>
<dbReference type="SMART" id="SM00065">
    <property type="entry name" value="GAF"/>
    <property type="match status" value="4"/>
</dbReference>
<keyword evidence="13" id="KW-0186">Copper</keyword>
<evidence type="ECO:0000256" key="5">
    <source>
        <dbReference type="ARBA" id="ARBA00009842"/>
    </source>
</evidence>
<evidence type="ECO:0000256" key="8">
    <source>
        <dbReference type="ARBA" id="ARBA00022692"/>
    </source>
</evidence>
<dbReference type="PROSITE" id="PS50046">
    <property type="entry name" value="PHYTOCHROME_2"/>
    <property type="match status" value="2"/>
</dbReference>
<comment type="cofactor">
    <cofactor evidence="2">
        <name>Cu cation</name>
        <dbReference type="ChEBI" id="CHEBI:23378"/>
    </cofactor>
</comment>
<reference evidence="20 21" key="1">
    <citation type="submission" date="2022-04" db="EMBL/GenBank/DDBJ databases">
        <title>Positive selection, recombination, and allopatry shape intraspecific diversity of widespread and dominant cyanobacteria.</title>
        <authorList>
            <person name="Wei J."/>
            <person name="Shu W."/>
            <person name="Hu C."/>
        </authorList>
    </citation>
    <scope>NUCLEOTIDE SEQUENCE [LARGE SCALE GENOMIC DNA]</scope>
    <source>
        <strain evidence="20 21">AS-A4</strain>
    </source>
</reference>
<comment type="subcellular location">
    <subcellularLocation>
        <location evidence="3">Endoplasmic reticulum membrane</location>
        <topology evidence="3">Multi-pass membrane protein</topology>
    </subcellularLocation>
</comment>
<evidence type="ECO:0000256" key="14">
    <source>
        <dbReference type="ARBA" id="ARBA00023012"/>
    </source>
</evidence>
<evidence type="ECO:0000256" key="9">
    <source>
        <dbReference type="ARBA" id="ARBA00022745"/>
    </source>
</evidence>
<evidence type="ECO:0000256" key="12">
    <source>
        <dbReference type="ARBA" id="ARBA00022989"/>
    </source>
</evidence>
<dbReference type="SMART" id="SM00388">
    <property type="entry name" value="HisKA"/>
    <property type="match status" value="1"/>
</dbReference>
<evidence type="ECO:0000256" key="11">
    <source>
        <dbReference type="ARBA" id="ARBA00022824"/>
    </source>
</evidence>
<keyword evidence="16" id="KW-1015">Disulfide bond</keyword>
<dbReference type="SMART" id="SM00387">
    <property type="entry name" value="HATPase_c"/>
    <property type="match status" value="1"/>
</dbReference>
<protein>
    <recommendedName>
        <fullName evidence="6">histidine kinase</fullName>
        <ecNumber evidence="6">2.7.13.3</ecNumber>
    </recommendedName>
</protein>
<dbReference type="SUPFAM" id="SSF47384">
    <property type="entry name" value="Homodimeric domain of signal transducing histidine kinase"/>
    <property type="match status" value="1"/>
</dbReference>
<accession>A0ABV0KSL9</accession>
<dbReference type="InterPro" id="IPR036097">
    <property type="entry name" value="HisK_dim/P_sf"/>
</dbReference>
<evidence type="ECO:0000256" key="15">
    <source>
        <dbReference type="ARBA" id="ARBA00023136"/>
    </source>
</evidence>
<name>A0ABV0KSL9_9CYAN</name>
<evidence type="ECO:0000256" key="6">
    <source>
        <dbReference type="ARBA" id="ARBA00012438"/>
    </source>
</evidence>
<dbReference type="Pfam" id="PF01590">
    <property type="entry name" value="GAF"/>
    <property type="match status" value="4"/>
</dbReference>
<dbReference type="PROSITE" id="PS50109">
    <property type="entry name" value="HIS_KIN"/>
    <property type="match status" value="1"/>
</dbReference>
<dbReference type="Pfam" id="PF00512">
    <property type="entry name" value="HisKA"/>
    <property type="match status" value="1"/>
</dbReference>
<evidence type="ECO:0000256" key="2">
    <source>
        <dbReference type="ARBA" id="ARBA00001935"/>
    </source>
</evidence>
<evidence type="ECO:0000256" key="7">
    <source>
        <dbReference type="ARBA" id="ARBA00022553"/>
    </source>
</evidence>
<keyword evidence="14" id="KW-0902">Two-component regulatory system</keyword>
<comment type="caution">
    <text evidence="20">The sequence shown here is derived from an EMBL/GenBank/DDBJ whole genome shotgun (WGS) entry which is preliminary data.</text>
</comment>
<dbReference type="Gene3D" id="3.30.450.40">
    <property type="match status" value="4"/>
</dbReference>
<evidence type="ECO:0000256" key="17">
    <source>
        <dbReference type="SAM" id="Phobius"/>
    </source>
</evidence>
<dbReference type="InterPro" id="IPR005467">
    <property type="entry name" value="His_kinase_dom"/>
</dbReference>
<proteinExistence type="inferred from homology"/>
<dbReference type="RefSeq" id="WP_190448464.1">
    <property type="nucleotide sequence ID" value="NZ_JAMPLM010000049.1"/>
</dbReference>
<feature type="transmembrane region" description="Helical" evidence="17">
    <location>
        <begin position="28"/>
        <end position="52"/>
    </location>
</feature>
<dbReference type="InterPro" id="IPR029016">
    <property type="entry name" value="GAF-like_dom_sf"/>
</dbReference>
<dbReference type="PANTHER" id="PTHR43547:SF2">
    <property type="entry name" value="HYBRID SIGNAL TRANSDUCTION HISTIDINE KINASE C"/>
    <property type="match status" value="1"/>
</dbReference>
<keyword evidence="8 17" id="KW-0812">Transmembrane</keyword>
<dbReference type="EC" id="2.7.13.3" evidence="6"/>
<keyword evidence="10" id="KW-0418">Kinase</keyword>
<comment type="similarity">
    <text evidence="5">Belongs to the ethylene receptor family.</text>
</comment>
<evidence type="ECO:0000259" key="19">
    <source>
        <dbReference type="PROSITE" id="PS50109"/>
    </source>
</evidence>
<comment type="similarity">
    <text evidence="4">In the N-terminal section; belongs to the phytochrome family.</text>
</comment>
<evidence type="ECO:0000256" key="10">
    <source>
        <dbReference type="ARBA" id="ARBA00022777"/>
    </source>
</evidence>
<evidence type="ECO:0000256" key="16">
    <source>
        <dbReference type="ARBA" id="ARBA00023157"/>
    </source>
</evidence>
<keyword evidence="10" id="KW-0808">Transferase</keyword>
<dbReference type="InterPro" id="IPR016132">
    <property type="entry name" value="Phyto_chromo_attachment"/>
</dbReference>
<dbReference type="InterPro" id="IPR058544">
    <property type="entry name" value="ETR1_N"/>
</dbReference>
<keyword evidence="9" id="KW-0936">Ethylene signaling pathway</keyword>
<dbReference type="PANTHER" id="PTHR43547">
    <property type="entry name" value="TWO-COMPONENT HISTIDINE KINASE"/>
    <property type="match status" value="1"/>
</dbReference>
<feature type="domain" description="Histidine kinase" evidence="19">
    <location>
        <begin position="913"/>
        <end position="1136"/>
    </location>
</feature>
<dbReference type="SUPFAM" id="SSF55781">
    <property type="entry name" value="GAF domain-like"/>
    <property type="match status" value="4"/>
</dbReference>
<dbReference type="Pfam" id="PF25487">
    <property type="entry name" value="ETR1_N"/>
    <property type="match status" value="1"/>
</dbReference>
<dbReference type="InterPro" id="IPR003661">
    <property type="entry name" value="HisK_dim/P_dom"/>
</dbReference>
<evidence type="ECO:0000256" key="4">
    <source>
        <dbReference type="ARBA" id="ARBA00006402"/>
    </source>
</evidence>
<dbReference type="Pfam" id="PF02518">
    <property type="entry name" value="HATPase_c"/>
    <property type="match status" value="1"/>
</dbReference>
<feature type="transmembrane region" description="Helical" evidence="17">
    <location>
        <begin position="64"/>
        <end position="87"/>
    </location>
</feature>
<comment type="catalytic activity">
    <reaction evidence="1">
        <text>ATP + protein L-histidine = ADP + protein N-phospho-L-histidine.</text>
        <dbReference type="EC" id="2.7.13.3"/>
    </reaction>
</comment>
<dbReference type="Proteomes" id="UP001476950">
    <property type="component" value="Unassembled WGS sequence"/>
</dbReference>
<dbReference type="Gene3D" id="3.30.565.10">
    <property type="entry name" value="Histidine kinase-like ATPase, C-terminal domain"/>
    <property type="match status" value="1"/>
</dbReference>
<dbReference type="InterPro" id="IPR036890">
    <property type="entry name" value="HATPase_C_sf"/>
</dbReference>
<dbReference type="Gene3D" id="1.10.287.130">
    <property type="match status" value="1"/>
</dbReference>
<dbReference type="EMBL" id="JAMPLM010000049">
    <property type="protein sequence ID" value="MEP1061981.1"/>
    <property type="molecule type" value="Genomic_DNA"/>
</dbReference>
<keyword evidence="12 17" id="KW-1133">Transmembrane helix</keyword>
<dbReference type="InterPro" id="IPR003594">
    <property type="entry name" value="HATPase_dom"/>
</dbReference>
<evidence type="ECO:0000256" key="13">
    <source>
        <dbReference type="ARBA" id="ARBA00023008"/>
    </source>
</evidence>
<keyword evidence="15 17" id="KW-0472">Membrane</keyword>
<feature type="domain" description="Phytochrome chromophore attachment site" evidence="18">
    <location>
        <begin position="560"/>
        <end position="696"/>
    </location>
</feature>
<evidence type="ECO:0000256" key="3">
    <source>
        <dbReference type="ARBA" id="ARBA00004477"/>
    </source>
</evidence>
<dbReference type="InterPro" id="IPR003018">
    <property type="entry name" value="GAF"/>
</dbReference>
<evidence type="ECO:0000256" key="1">
    <source>
        <dbReference type="ARBA" id="ARBA00000085"/>
    </source>
</evidence>
<organism evidence="20 21">
    <name type="scientific">Stenomitos frigidus AS-A4</name>
    <dbReference type="NCBI Taxonomy" id="2933935"/>
    <lineage>
        <taxon>Bacteria</taxon>
        <taxon>Bacillati</taxon>
        <taxon>Cyanobacteriota</taxon>
        <taxon>Cyanophyceae</taxon>
        <taxon>Leptolyngbyales</taxon>
        <taxon>Leptolyngbyaceae</taxon>
        <taxon>Stenomitos</taxon>
    </lineage>
</organism>
<evidence type="ECO:0000313" key="21">
    <source>
        <dbReference type="Proteomes" id="UP001476950"/>
    </source>
</evidence>
<keyword evidence="21" id="KW-1185">Reference proteome</keyword>
<feature type="domain" description="Phytochrome chromophore attachment site" evidence="18">
    <location>
        <begin position="374"/>
        <end position="510"/>
    </location>
</feature>
<sequence length="1151" mass="126831">MWSRLQALFATQQYLPHGHSYLWQSPLVGLHVVSDLLIALAYFSIPVTLLYYVYRRPETLFPKVFVLFGAFILLCGTGHLLEVWTLWQPTDWLSGLEKALTALVSCYTALKLVELLPPWLALRTPQELAAIQQALQAESTASTVAHQSLQRSEQALQAIVTGTASVSGEAFFPALVQTLATALDVPYVLVSECSRQTPQSLSTLAFWSQAQSGANFEYALPGTPCGAVVDQATLCSYPGQVQAAFPTAAILKPLSADSYVGAPLLDEQQQVMGVLCIVSNRPLADESNAQALIKVFATRAAVELQRQRAETALQQAYDALETRVHARTTELVTANAALASEIQDRVAAETALRQQAEREHLLSTMTHQIHQAFALPTVLNTTVAAIRPVLQTDRVLIYQLHPDGSGVVVAEATGASWQSLAGITLHDSTFATTYLQLYQQGRVQAVADIYTAGLTPCHVALLAAFQVRANLAVPIVYEKKLWGLLVAQQCDAPRVWQLTEIELLQQLATQAAIAIQKAALYQQAQSEIVQRQWTEKLLHQQMEREQLLSAIAQRIRQSLNLQETLNTAVAEVRQLLQTNRVVIYRFNPDGSGAVVVEAVESGWLPLLGLAVQDNCFAATYIPLYQQGRIKATDNIQTDGLAPCHLALLAQLQVQANLVVPILQGGTLWGLLIAHHCAAPRHWQNWEADWLQQLATQLAIGIQQAELFEQVQVMNTALEQQVQERTAQLQQALDLEAALKRITDKVRDSLDEGQILQTAVVELCRALRLEGCEAGLYNAELTASTIAYECTLSLPSALGITFAFADDALPGMRQQLLRGEPVQQQYMATERTRTLPHGCQLLACPIYDDQGVLGDLWLFKPVRATFDEPAVRLVQQVANQCAIALRQARLYQAAQAQVEALEQLNQLKDDFLSTVSHELRTPMANIKMATHLLEMVLQQAGLFETAPSPAARYFKILQDECRREIELINDLLDLARLDAGTEPLLLTTMALPVWLSHLMEPFVERTLHQQQHLQLQCAPDLPLLTSDLTVLGQVLTELLHNACKYTPAGEMIQVAAAATADHWQLSVRNGGVHLTASECAHMFAKFHRLPHHDPWKHGGTGLGLALVKKRVERLGGTIHAQSEPGWLTLTIHLPISPSLGAHDQKFTLLSLL</sequence>
<dbReference type="CDD" id="cd00082">
    <property type="entry name" value="HisKA"/>
    <property type="match status" value="1"/>
</dbReference>
<dbReference type="SUPFAM" id="SSF55874">
    <property type="entry name" value="ATPase domain of HSP90 chaperone/DNA topoisomerase II/histidine kinase"/>
    <property type="match status" value="1"/>
</dbReference>
<evidence type="ECO:0000313" key="20">
    <source>
        <dbReference type="EMBL" id="MEP1061981.1"/>
    </source>
</evidence>